<evidence type="ECO:0000259" key="8">
    <source>
        <dbReference type="PROSITE" id="PS50157"/>
    </source>
</evidence>
<comment type="caution">
    <text evidence="9">The sequence shown here is derived from an EMBL/GenBank/DDBJ whole genome shotgun (WGS) entry which is preliminary data.</text>
</comment>
<keyword evidence="3 7" id="KW-0863">Zinc-finger</keyword>
<dbReference type="PROSITE" id="PS50157">
    <property type="entry name" value="ZINC_FINGER_C2H2_2"/>
    <property type="match status" value="3"/>
</dbReference>
<keyword evidence="5" id="KW-0805">Transcription regulation</keyword>
<keyword evidence="4" id="KW-0862">Zinc</keyword>
<dbReference type="OrthoDB" id="4748970at2759"/>
<dbReference type="PROSITE" id="PS00028">
    <property type="entry name" value="ZINC_FINGER_C2H2_1"/>
    <property type="match status" value="3"/>
</dbReference>
<dbReference type="InterPro" id="IPR036236">
    <property type="entry name" value="Znf_C2H2_sf"/>
</dbReference>
<protein>
    <submittedName>
        <fullName evidence="9">Krueppel-like factor 10</fullName>
    </submittedName>
</protein>
<dbReference type="PANTHER" id="PTHR23235">
    <property type="entry name" value="KRUEPPEL-LIKE TRANSCRIPTION FACTOR"/>
    <property type="match status" value="1"/>
</dbReference>
<dbReference type="Pfam" id="PF00096">
    <property type="entry name" value="zf-C2H2"/>
    <property type="match status" value="3"/>
</dbReference>
<keyword evidence="6" id="KW-0804">Transcription</keyword>
<evidence type="ECO:0000313" key="9">
    <source>
        <dbReference type="EMBL" id="RWS28517.1"/>
    </source>
</evidence>
<dbReference type="InterPro" id="IPR013087">
    <property type="entry name" value="Znf_C2H2_type"/>
</dbReference>
<keyword evidence="1" id="KW-0479">Metal-binding</keyword>
<dbReference type="PANTHER" id="PTHR23235:SF120">
    <property type="entry name" value="KRUPPEL-LIKE FACTOR 15"/>
    <property type="match status" value="1"/>
</dbReference>
<dbReference type="GO" id="GO:0000978">
    <property type="term" value="F:RNA polymerase II cis-regulatory region sequence-specific DNA binding"/>
    <property type="evidence" value="ECO:0007669"/>
    <property type="project" value="TreeGrafter"/>
</dbReference>
<dbReference type="Proteomes" id="UP000288716">
    <property type="component" value="Unassembled WGS sequence"/>
</dbReference>
<dbReference type="STRING" id="299467.A0A443SLW6"/>
<dbReference type="SUPFAM" id="SSF57667">
    <property type="entry name" value="beta-beta-alpha zinc fingers"/>
    <property type="match status" value="2"/>
</dbReference>
<dbReference type="AlphaFoldDB" id="A0A443SLW6"/>
<gene>
    <name evidence="9" type="ORF">B4U80_10136</name>
</gene>
<evidence type="ECO:0000313" key="10">
    <source>
        <dbReference type="Proteomes" id="UP000288716"/>
    </source>
</evidence>
<feature type="domain" description="C2H2-type" evidence="8">
    <location>
        <begin position="305"/>
        <end position="334"/>
    </location>
</feature>
<sequence>MAVVIEDGHDSDVSLGGISWDENFLHNWDNDLLFDYFNRETSIESIAPLSSCSQSESDVSSKCNSPLGASDDDFQLLTLENGDMSMNDTNDELVVLGVDLTALSQSFTDDLNNDSLALNSLTDLCPPAIGNRRPIIGNDALIGSSVLNWSSQANSSQKATINSELCNSQYNQRMCSYFTPSPMRHHDYHAQQQSSMLSPAYEVDESRPLPPVSSIRATMTNNNNNIQLPAVVNYAEVPKVARNRSTVKRVRKTNNIQSPVTVNGIQIDQNQDKLFECPYADCTKVYSKSSHLKAHLRRHTGEKPFACQWPGCGWKFSRSDELSRHKRSHSGVKPYRCQICEKCFSRSDHLAKHLKVHRKDFPDGVIKYQMMPQRRGRCGRRPNNYSLINANKVNTENTATFANNVGNTIIKMEPIIH</sequence>
<dbReference type="VEuPathDB" id="VectorBase:LDEU003524"/>
<evidence type="ECO:0000256" key="2">
    <source>
        <dbReference type="ARBA" id="ARBA00022737"/>
    </source>
</evidence>
<accession>A0A443SLW6</accession>
<keyword evidence="2" id="KW-0677">Repeat</keyword>
<organism evidence="9 10">
    <name type="scientific">Leptotrombidium deliense</name>
    <dbReference type="NCBI Taxonomy" id="299467"/>
    <lineage>
        <taxon>Eukaryota</taxon>
        <taxon>Metazoa</taxon>
        <taxon>Ecdysozoa</taxon>
        <taxon>Arthropoda</taxon>
        <taxon>Chelicerata</taxon>
        <taxon>Arachnida</taxon>
        <taxon>Acari</taxon>
        <taxon>Acariformes</taxon>
        <taxon>Trombidiformes</taxon>
        <taxon>Prostigmata</taxon>
        <taxon>Anystina</taxon>
        <taxon>Parasitengona</taxon>
        <taxon>Trombiculoidea</taxon>
        <taxon>Trombiculidae</taxon>
        <taxon>Leptotrombidium</taxon>
    </lineage>
</organism>
<reference evidence="9 10" key="1">
    <citation type="journal article" date="2018" name="Gigascience">
        <title>Genomes of trombidid mites reveal novel predicted allergens and laterally-transferred genes associated with secondary metabolism.</title>
        <authorList>
            <person name="Dong X."/>
            <person name="Chaisiri K."/>
            <person name="Xia D."/>
            <person name="Armstrong S.D."/>
            <person name="Fang Y."/>
            <person name="Donnelly M.J."/>
            <person name="Kadowaki T."/>
            <person name="McGarry J.W."/>
            <person name="Darby A.C."/>
            <person name="Makepeace B.L."/>
        </authorList>
    </citation>
    <scope>NUCLEOTIDE SEQUENCE [LARGE SCALE GENOMIC DNA]</scope>
    <source>
        <strain evidence="9">UoL-UT</strain>
    </source>
</reference>
<proteinExistence type="predicted"/>
<evidence type="ECO:0000256" key="1">
    <source>
        <dbReference type="ARBA" id="ARBA00022723"/>
    </source>
</evidence>
<evidence type="ECO:0000256" key="4">
    <source>
        <dbReference type="ARBA" id="ARBA00022833"/>
    </source>
</evidence>
<evidence type="ECO:0000256" key="5">
    <source>
        <dbReference type="ARBA" id="ARBA00023015"/>
    </source>
</evidence>
<feature type="domain" description="C2H2-type" evidence="8">
    <location>
        <begin position="335"/>
        <end position="362"/>
    </location>
</feature>
<evidence type="ECO:0000256" key="7">
    <source>
        <dbReference type="PROSITE-ProRule" id="PRU00042"/>
    </source>
</evidence>
<dbReference type="GO" id="GO:0008270">
    <property type="term" value="F:zinc ion binding"/>
    <property type="evidence" value="ECO:0007669"/>
    <property type="project" value="UniProtKB-KW"/>
</dbReference>
<name>A0A443SLW6_9ACAR</name>
<feature type="domain" description="C2H2-type" evidence="8">
    <location>
        <begin position="275"/>
        <end position="304"/>
    </location>
</feature>
<evidence type="ECO:0000256" key="6">
    <source>
        <dbReference type="ARBA" id="ARBA00023163"/>
    </source>
</evidence>
<evidence type="ECO:0000256" key="3">
    <source>
        <dbReference type="ARBA" id="ARBA00022771"/>
    </source>
</evidence>
<dbReference type="FunFam" id="3.30.160.60:FF:000032">
    <property type="entry name" value="Krueppel-like factor 4"/>
    <property type="match status" value="1"/>
</dbReference>
<keyword evidence="10" id="KW-1185">Reference proteome</keyword>
<dbReference type="Gene3D" id="3.30.160.60">
    <property type="entry name" value="Classic Zinc Finger"/>
    <property type="match status" value="3"/>
</dbReference>
<dbReference type="SMART" id="SM00355">
    <property type="entry name" value="ZnF_C2H2"/>
    <property type="match status" value="3"/>
</dbReference>
<dbReference type="EMBL" id="NCKV01001334">
    <property type="protein sequence ID" value="RWS28517.1"/>
    <property type="molecule type" value="Genomic_DNA"/>
</dbReference>
<dbReference type="GO" id="GO:0000981">
    <property type="term" value="F:DNA-binding transcription factor activity, RNA polymerase II-specific"/>
    <property type="evidence" value="ECO:0007669"/>
    <property type="project" value="TreeGrafter"/>
</dbReference>